<dbReference type="OrthoDB" id="4494329at2759"/>
<sequence>MQHDLYSKISRLSPDNVGKTNSGWKDYRREFFLLSGVNAILSIHVDNGGQLTWILILEGRKIWYFSRKLTSDAVRFLAVMGSQYPRGYEEGWARVELCAGDLLIMPPSCPHAVFTPDDCLAVGGHSYTAAHLGSTLRGLKLQEDYPVICNEDLLPDFYDILRGVFQNAHSISESLQQADILSSSSLFLDALDVASLAPLFRANRRNGNSRGATNQHSKILEQLESKLTSHGCLPINRPLFLDALESFQRKILRDMENEC</sequence>
<evidence type="ECO:0000256" key="10">
    <source>
        <dbReference type="ARBA" id="ARBA00047915"/>
    </source>
</evidence>
<keyword evidence="8" id="KW-0804">Transcription</keyword>
<evidence type="ECO:0000256" key="6">
    <source>
        <dbReference type="ARBA" id="ARBA00023004"/>
    </source>
</evidence>
<dbReference type="EC" id="1.14.11.27" evidence="3"/>
<accession>A0A507QLB9</accession>
<dbReference type="InterPro" id="IPR050690">
    <property type="entry name" value="JHDM1_Histone_Demethylase"/>
</dbReference>
<comment type="cofactor">
    <cofactor evidence="1">
        <name>Fe(2+)</name>
        <dbReference type="ChEBI" id="CHEBI:29033"/>
    </cofactor>
</comment>
<keyword evidence="5" id="KW-0560">Oxidoreductase</keyword>
<evidence type="ECO:0000256" key="4">
    <source>
        <dbReference type="ARBA" id="ARBA00022723"/>
    </source>
</evidence>
<dbReference type="STRING" id="5098.A0A507QLB9"/>
<dbReference type="GO" id="GO:0046872">
    <property type="term" value="F:metal ion binding"/>
    <property type="evidence" value="ECO:0007669"/>
    <property type="project" value="UniProtKB-KW"/>
</dbReference>
<evidence type="ECO:0000256" key="1">
    <source>
        <dbReference type="ARBA" id="ARBA00001954"/>
    </source>
</evidence>
<protein>
    <recommendedName>
        <fullName evidence="3">[histone H3]-dimethyl-L-lysine(36) demethylase</fullName>
        <ecNumber evidence="3">1.14.11.27</ecNumber>
    </recommendedName>
    <alternativeName>
        <fullName evidence="9">[Histone-H3]-lysine-36 demethylase 1</fullName>
    </alternativeName>
</protein>
<comment type="similarity">
    <text evidence="2">Belongs to the JHDM1 histone demethylase family.</text>
</comment>
<organism evidence="12 13">
    <name type="scientific">Monascus purpureus</name>
    <name type="common">Red mold</name>
    <name type="synonym">Monascus anka</name>
    <dbReference type="NCBI Taxonomy" id="5098"/>
    <lineage>
        <taxon>Eukaryota</taxon>
        <taxon>Fungi</taxon>
        <taxon>Dikarya</taxon>
        <taxon>Ascomycota</taxon>
        <taxon>Pezizomycotina</taxon>
        <taxon>Eurotiomycetes</taxon>
        <taxon>Eurotiomycetidae</taxon>
        <taxon>Eurotiales</taxon>
        <taxon>Aspergillaceae</taxon>
        <taxon>Monascus</taxon>
    </lineage>
</organism>
<name>A0A507QLB9_MONPU</name>
<evidence type="ECO:0000256" key="2">
    <source>
        <dbReference type="ARBA" id="ARBA00008037"/>
    </source>
</evidence>
<gene>
    <name evidence="12" type="ORF">MPDQ_004523</name>
</gene>
<keyword evidence="4" id="KW-0479">Metal-binding</keyword>
<evidence type="ECO:0000313" key="12">
    <source>
        <dbReference type="EMBL" id="TQB67845.1"/>
    </source>
</evidence>
<evidence type="ECO:0000256" key="9">
    <source>
        <dbReference type="ARBA" id="ARBA00031083"/>
    </source>
</evidence>
<keyword evidence="6" id="KW-0408">Iron</keyword>
<dbReference type="GO" id="GO:0140680">
    <property type="term" value="F:histone H3K36me/H3K36me2 demethylase activity"/>
    <property type="evidence" value="ECO:0007669"/>
    <property type="project" value="UniProtKB-EC"/>
</dbReference>
<evidence type="ECO:0000259" key="11">
    <source>
        <dbReference type="PROSITE" id="PS51184"/>
    </source>
</evidence>
<dbReference type="AlphaFoldDB" id="A0A507QLB9"/>
<reference evidence="12 13" key="1">
    <citation type="submission" date="2019-06" db="EMBL/GenBank/DDBJ databases">
        <title>Wine fermentation using esterase from Monascus purpureus.</title>
        <authorList>
            <person name="Geng C."/>
            <person name="Zhang Y."/>
        </authorList>
    </citation>
    <scope>NUCLEOTIDE SEQUENCE [LARGE SCALE GENOMIC DNA]</scope>
    <source>
        <strain evidence="12">HQ1</strain>
    </source>
</reference>
<dbReference type="PROSITE" id="PS51184">
    <property type="entry name" value="JMJC"/>
    <property type="match status" value="1"/>
</dbReference>
<evidence type="ECO:0000313" key="13">
    <source>
        <dbReference type="Proteomes" id="UP000319663"/>
    </source>
</evidence>
<proteinExistence type="inferred from homology"/>
<dbReference type="PANTHER" id="PTHR23123">
    <property type="entry name" value="PHD/F-BOX CONTAINING PROTEIN"/>
    <property type="match status" value="1"/>
</dbReference>
<dbReference type="InterPro" id="IPR003347">
    <property type="entry name" value="JmjC_dom"/>
</dbReference>
<evidence type="ECO:0000256" key="7">
    <source>
        <dbReference type="ARBA" id="ARBA00023015"/>
    </source>
</evidence>
<dbReference type="SMART" id="SM00558">
    <property type="entry name" value="JmjC"/>
    <property type="match status" value="1"/>
</dbReference>
<dbReference type="Gene3D" id="2.60.120.650">
    <property type="entry name" value="Cupin"/>
    <property type="match status" value="1"/>
</dbReference>
<keyword evidence="13" id="KW-1185">Reference proteome</keyword>
<comment type="caution">
    <text evidence="12">The sequence shown here is derived from an EMBL/GenBank/DDBJ whole genome shotgun (WGS) entry which is preliminary data.</text>
</comment>
<evidence type="ECO:0000256" key="8">
    <source>
        <dbReference type="ARBA" id="ARBA00023163"/>
    </source>
</evidence>
<dbReference type="EMBL" id="VIFY01000296">
    <property type="protein sequence ID" value="TQB67845.1"/>
    <property type="molecule type" value="Genomic_DNA"/>
</dbReference>
<evidence type="ECO:0000256" key="3">
    <source>
        <dbReference type="ARBA" id="ARBA00013246"/>
    </source>
</evidence>
<feature type="domain" description="JmjC" evidence="11">
    <location>
        <begin position="1"/>
        <end position="143"/>
    </location>
</feature>
<dbReference type="Proteomes" id="UP000319663">
    <property type="component" value="Unassembled WGS sequence"/>
</dbReference>
<keyword evidence="7" id="KW-0805">Transcription regulation</keyword>
<dbReference type="SUPFAM" id="SSF51197">
    <property type="entry name" value="Clavaminate synthase-like"/>
    <property type="match status" value="1"/>
</dbReference>
<evidence type="ECO:0000256" key="5">
    <source>
        <dbReference type="ARBA" id="ARBA00023002"/>
    </source>
</evidence>
<comment type="catalytic activity">
    <reaction evidence="10">
        <text>N(6),N(6)-dimethyl-L-lysyl(36)-[histone H3] + 2 2-oxoglutarate + 2 O2 = L-lysyl(36)-[histone H3] + 2 formaldehyde + 2 succinate + 2 CO2</text>
        <dbReference type="Rhea" id="RHEA:42032"/>
        <dbReference type="Rhea" id="RHEA-COMP:9785"/>
        <dbReference type="Rhea" id="RHEA-COMP:9787"/>
        <dbReference type="ChEBI" id="CHEBI:15379"/>
        <dbReference type="ChEBI" id="CHEBI:16526"/>
        <dbReference type="ChEBI" id="CHEBI:16810"/>
        <dbReference type="ChEBI" id="CHEBI:16842"/>
        <dbReference type="ChEBI" id="CHEBI:29969"/>
        <dbReference type="ChEBI" id="CHEBI:30031"/>
        <dbReference type="ChEBI" id="CHEBI:61976"/>
        <dbReference type="EC" id="1.14.11.27"/>
    </reaction>
</comment>